<comment type="similarity">
    <text evidence="1">Belongs to the 'GDSL' lipolytic enzyme family.</text>
</comment>
<dbReference type="CDD" id="cd01837">
    <property type="entry name" value="SGNH_plant_lipase_like"/>
    <property type="match status" value="1"/>
</dbReference>
<dbReference type="InterPro" id="IPR001087">
    <property type="entry name" value="GDSL"/>
</dbReference>
<dbReference type="Pfam" id="PF00657">
    <property type="entry name" value="Lipase_GDSL"/>
    <property type="match status" value="1"/>
</dbReference>
<evidence type="ECO:0000313" key="3">
    <source>
        <dbReference type="EnsemblPlants" id="AET7Gv20864100.8"/>
    </source>
</evidence>
<protein>
    <recommendedName>
        <fullName evidence="5">GDSL esterase/lipase EXL3</fullName>
    </recommendedName>
</protein>
<reference evidence="4" key="1">
    <citation type="journal article" date="2014" name="Science">
        <title>Ancient hybridizations among the ancestral genomes of bread wheat.</title>
        <authorList>
            <consortium name="International Wheat Genome Sequencing Consortium,"/>
            <person name="Marcussen T."/>
            <person name="Sandve S.R."/>
            <person name="Heier L."/>
            <person name="Spannagl M."/>
            <person name="Pfeifer M."/>
            <person name="Jakobsen K.S."/>
            <person name="Wulff B.B."/>
            <person name="Steuernagel B."/>
            <person name="Mayer K.F."/>
            <person name="Olsen O.A."/>
        </authorList>
    </citation>
    <scope>NUCLEOTIDE SEQUENCE [LARGE SCALE GENOMIC DNA]</scope>
    <source>
        <strain evidence="4">cv. AL8/78</strain>
    </source>
</reference>
<dbReference type="Gene3D" id="3.40.50.1110">
    <property type="entry name" value="SGNH hydrolase"/>
    <property type="match status" value="1"/>
</dbReference>
<evidence type="ECO:0000256" key="2">
    <source>
        <dbReference type="SAM" id="SignalP"/>
    </source>
</evidence>
<evidence type="ECO:0000313" key="4">
    <source>
        <dbReference type="Proteomes" id="UP000015105"/>
    </source>
</evidence>
<accession>A0A453SAJ0</accession>
<evidence type="ECO:0008006" key="5">
    <source>
        <dbReference type="Google" id="ProtNLM"/>
    </source>
</evidence>
<proteinExistence type="inferred from homology"/>
<dbReference type="InterPro" id="IPR035669">
    <property type="entry name" value="SGNH_plant_lipase-like"/>
</dbReference>
<feature type="signal peptide" evidence="2">
    <location>
        <begin position="1"/>
        <end position="42"/>
    </location>
</feature>
<dbReference type="InterPro" id="IPR050592">
    <property type="entry name" value="GDSL_lipolytic_enzyme"/>
</dbReference>
<dbReference type="PANTHER" id="PTHR45642:SF128">
    <property type="entry name" value="OS06G0351500 PROTEIN"/>
    <property type="match status" value="1"/>
</dbReference>
<dbReference type="STRING" id="200361.A0A453SAJ0"/>
<organism evidence="3 4">
    <name type="scientific">Aegilops tauschii subsp. strangulata</name>
    <name type="common">Goatgrass</name>
    <dbReference type="NCBI Taxonomy" id="200361"/>
    <lineage>
        <taxon>Eukaryota</taxon>
        <taxon>Viridiplantae</taxon>
        <taxon>Streptophyta</taxon>
        <taxon>Embryophyta</taxon>
        <taxon>Tracheophyta</taxon>
        <taxon>Spermatophyta</taxon>
        <taxon>Magnoliopsida</taxon>
        <taxon>Liliopsida</taxon>
        <taxon>Poales</taxon>
        <taxon>Poaceae</taxon>
        <taxon>BOP clade</taxon>
        <taxon>Pooideae</taxon>
        <taxon>Triticodae</taxon>
        <taxon>Triticeae</taxon>
        <taxon>Triticinae</taxon>
        <taxon>Aegilops</taxon>
    </lineage>
</organism>
<feature type="chain" id="PRO_5019417710" description="GDSL esterase/lipase EXL3" evidence="2">
    <location>
        <begin position="43"/>
        <end position="371"/>
    </location>
</feature>
<keyword evidence="4" id="KW-1185">Reference proteome</keyword>
<dbReference type="Proteomes" id="UP000015105">
    <property type="component" value="Chromosome 7D"/>
</dbReference>
<reference evidence="3" key="4">
    <citation type="submission" date="2019-03" db="UniProtKB">
        <authorList>
            <consortium name="EnsemblPlants"/>
        </authorList>
    </citation>
    <scope>IDENTIFICATION</scope>
</reference>
<evidence type="ECO:0000256" key="1">
    <source>
        <dbReference type="ARBA" id="ARBA00008668"/>
    </source>
</evidence>
<dbReference type="Gramene" id="AET7Gv20864100.8">
    <property type="protein sequence ID" value="AET7Gv20864100.8"/>
    <property type="gene ID" value="AET7Gv20864100"/>
</dbReference>
<name>A0A453SAJ0_AEGTS</name>
<reference evidence="4" key="2">
    <citation type="journal article" date="2017" name="Nat. Plants">
        <title>The Aegilops tauschii genome reveals multiple impacts of transposons.</title>
        <authorList>
            <person name="Zhao G."/>
            <person name="Zou C."/>
            <person name="Li K."/>
            <person name="Wang K."/>
            <person name="Li T."/>
            <person name="Gao L."/>
            <person name="Zhang X."/>
            <person name="Wang H."/>
            <person name="Yang Z."/>
            <person name="Liu X."/>
            <person name="Jiang W."/>
            <person name="Mao L."/>
            <person name="Kong X."/>
            <person name="Jiao Y."/>
            <person name="Jia J."/>
        </authorList>
    </citation>
    <scope>NUCLEOTIDE SEQUENCE [LARGE SCALE GENOMIC DNA]</scope>
    <source>
        <strain evidence="4">cv. AL8/78</strain>
    </source>
</reference>
<dbReference type="InterPro" id="IPR036514">
    <property type="entry name" value="SGNH_hydro_sf"/>
</dbReference>
<reference evidence="3" key="3">
    <citation type="journal article" date="2017" name="Nature">
        <title>Genome sequence of the progenitor of the wheat D genome Aegilops tauschii.</title>
        <authorList>
            <person name="Luo M.C."/>
            <person name="Gu Y.Q."/>
            <person name="Puiu D."/>
            <person name="Wang H."/>
            <person name="Twardziok S.O."/>
            <person name="Deal K.R."/>
            <person name="Huo N."/>
            <person name="Zhu T."/>
            <person name="Wang L."/>
            <person name="Wang Y."/>
            <person name="McGuire P.E."/>
            <person name="Liu S."/>
            <person name="Long H."/>
            <person name="Ramasamy R.K."/>
            <person name="Rodriguez J.C."/>
            <person name="Van S.L."/>
            <person name="Yuan L."/>
            <person name="Wang Z."/>
            <person name="Xia Z."/>
            <person name="Xiao L."/>
            <person name="Anderson O.D."/>
            <person name="Ouyang S."/>
            <person name="Liang Y."/>
            <person name="Zimin A.V."/>
            <person name="Pertea G."/>
            <person name="Qi P."/>
            <person name="Bennetzen J.L."/>
            <person name="Dai X."/>
            <person name="Dawson M.W."/>
            <person name="Muller H.G."/>
            <person name="Kugler K."/>
            <person name="Rivarola-Duarte L."/>
            <person name="Spannagl M."/>
            <person name="Mayer K.F.X."/>
            <person name="Lu F.H."/>
            <person name="Bevan M.W."/>
            <person name="Leroy P."/>
            <person name="Li P."/>
            <person name="You F.M."/>
            <person name="Sun Q."/>
            <person name="Liu Z."/>
            <person name="Lyons E."/>
            <person name="Wicker T."/>
            <person name="Salzberg S.L."/>
            <person name="Devos K.M."/>
            <person name="Dvorak J."/>
        </authorList>
    </citation>
    <scope>NUCLEOTIDE SEQUENCE [LARGE SCALE GENOMIC DNA]</scope>
    <source>
        <strain evidence="3">cv. AL8/78</strain>
    </source>
</reference>
<dbReference type="GO" id="GO:0016788">
    <property type="term" value="F:hydrolase activity, acting on ester bonds"/>
    <property type="evidence" value="ECO:0007669"/>
    <property type="project" value="InterPro"/>
</dbReference>
<dbReference type="PANTHER" id="PTHR45642">
    <property type="entry name" value="GDSL ESTERASE/LIPASE EXL3"/>
    <property type="match status" value="1"/>
</dbReference>
<keyword evidence="2" id="KW-0732">Signal</keyword>
<dbReference type="AlphaFoldDB" id="A0A453SAJ0"/>
<sequence length="371" mass="41206">NEPYMHDDDDPSRLTARRTQAMASLYRGLLLLLMALLPSAHGATTARGKISAAFVFGDSIVDPGNNNDRLTEAKANFPPYGQDFPGGVATGRFSNGKVPGDMLAARLGIKELLPPYHGNDLPLSELLTGVVFASGGSGYDPLTSIPATATSSTGQLELFLEYKERLRTLVGEEEMTRVISEGIYFTVMGANDLANNYFAIPLRRHQYDLPSYVKFLVSSAVNFTMKLNDMGAKKIAFIGIPPIGCCPSQRELGSRECEPMRNQAANLFNSEIEKEIHRLDAEQNVQGSKFIYLDIYYNLLDLIQRPGFYDFKEVTEGCCGSTVLNAAIFIKNHPACPNAYDYIFWDSFHPTEKAYNIVVDKLFQQNMQYLM</sequence>
<reference evidence="3" key="5">
    <citation type="journal article" date="2021" name="G3 (Bethesda)">
        <title>Aegilops tauschii genome assembly Aet v5.0 features greater sequence contiguity and improved annotation.</title>
        <authorList>
            <person name="Wang L."/>
            <person name="Zhu T."/>
            <person name="Rodriguez J.C."/>
            <person name="Deal K.R."/>
            <person name="Dubcovsky J."/>
            <person name="McGuire P.E."/>
            <person name="Lux T."/>
            <person name="Spannagl M."/>
            <person name="Mayer K.F.X."/>
            <person name="Baldrich P."/>
            <person name="Meyers B.C."/>
            <person name="Huo N."/>
            <person name="Gu Y.Q."/>
            <person name="Zhou H."/>
            <person name="Devos K.M."/>
            <person name="Bennetzen J.L."/>
            <person name="Unver T."/>
            <person name="Budak H."/>
            <person name="Gulick P.J."/>
            <person name="Galiba G."/>
            <person name="Kalapos B."/>
            <person name="Nelson D.R."/>
            <person name="Li P."/>
            <person name="You F.M."/>
            <person name="Luo M.C."/>
            <person name="Dvorak J."/>
        </authorList>
    </citation>
    <scope>NUCLEOTIDE SEQUENCE [LARGE SCALE GENOMIC DNA]</scope>
    <source>
        <strain evidence="3">cv. AL8/78</strain>
    </source>
</reference>
<dbReference type="SUPFAM" id="SSF52266">
    <property type="entry name" value="SGNH hydrolase"/>
    <property type="match status" value="1"/>
</dbReference>
<dbReference type="EnsemblPlants" id="AET7Gv20864100.8">
    <property type="protein sequence ID" value="AET7Gv20864100.8"/>
    <property type="gene ID" value="AET7Gv20864100"/>
</dbReference>